<feature type="domain" description="Aminotransferase class V" evidence="9">
    <location>
        <begin position="5"/>
        <end position="365"/>
    </location>
</feature>
<reference evidence="11" key="1">
    <citation type="submission" date="2015-06" db="EMBL/GenBank/DDBJ databases">
        <authorList>
            <person name="Bertelli C."/>
        </authorList>
    </citation>
    <scope>NUCLEOTIDE SEQUENCE [LARGE SCALE GENOMIC DNA]</scope>
    <source>
        <strain evidence="11">CRIB-30</strain>
    </source>
</reference>
<evidence type="ECO:0000313" key="10">
    <source>
        <dbReference type="EMBL" id="CRX38962.1"/>
    </source>
</evidence>
<evidence type="ECO:0000256" key="2">
    <source>
        <dbReference type="ARBA" id="ARBA00006490"/>
    </source>
</evidence>
<keyword evidence="7" id="KW-0411">Iron-sulfur</keyword>
<keyword evidence="11" id="KW-1185">Reference proteome</keyword>
<dbReference type="RefSeq" id="WP_158227851.1">
    <property type="nucleotide sequence ID" value="NZ_CWGJ01000025.1"/>
</dbReference>
<comment type="cofactor">
    <cofactor evidence="1">
        <name>pyridoxal 5'-phosphate</name>
        <dbReference type="ChEBI" id="CHEBI:597326"/>
    </cofactor>
</comment>
<keyword evidence="4" id="KW-0479">Metal-binding</keyword>
<dbReference type="Gene3D" id="3.40.640.10">
    <property type="entry name" value="Type I PLP-dependent aspartate aminotransferase-like (Major domain)"/>
    <property type="match status" value="1"/>
</dbReference>
<dbReference type="GO" id="GO:0031071">
    <property type="term" value="F:cysteine desulfurase activity"/>
    <property type="evidence" value="ECO:0007669"/>
    <property type="project" value="UniProtKB-EC"/>
</dbReference>
<dbReference type="Gene3D" id="3.90.1150.10">
    <property type="entry name" value="Aspartate Aminotransferase, domain 1"/>
    <property type="match status" value="1"/>
</dbReference>
<dbReference type="SUPFAM" id="SSF53383">
    <property type="entry name" value="PLP-dependent transferases"/>
    <property type="match status" value="1"/>
</dbReference>
<evidence type="ECO:0000259" key="9">
    <source>
        <dbReference type="Pfam" id="PF00266"/>
    </source>
</evidence>
<evidence type="ECO:0000256" key="5">
    <source>
        <dbReference type="ARBA" id="ARBA00022898"/>
    </source>
</evidence>
<proteinExistence type="inferred from homology"/>
<comment type="catalytic activity">
    <reaction evidence="8">
        <text>(sulfur carrier)-H + L-cysteine = (sulfur carrier)-SH + L-alanine</text>
        <dbReference type="Rhea" id="RHEA:43892"/>
        <dbReference type="Rhea" id="RHEA-COMP:14737"/>
        <dbReference type="Rhea" id="RHEA-COMP:14739"/>
        <dbReference type="ChEBI" id="CHEBI:29917"/>
        <dbReference type="ChEBI" id="CHEBI:35235"/>
        <dbReference type="ChEBI" id="CHEBI:57972"/>
        <dbReference type="ChEBI" id="CHEBI:64428"/>
        <dbReference type="EC" id="2.8.1.7"/>
    </reaction>
</comment>
<evidence type="ECO:0000256" key="1">
    <source>
        <dbReference type="ARBA" id="ARBA00001933"/>
    </source>
</evidence>
<dbReference type="PIRSF" id="PIRSF005572">
    <property type="entry name" value="NifS"/>
    <property type="match status" value="1"/>
</dbReference>
<evidence type="ECO:0000256" key="3">
    <source>
        <dbReference type="ARBA" id="ARBA00022679"/>
    </source>
</evidence>
<evidence type="ECO:0000256" key="8">
    <source>
        <dbReference type="ARBA" id="ARBA00050776"/>
    </source>
</evidence>
<dbReference type="InterPro" id="IPR015424">
    <property type="entry name" value="PyrdxlP-dep_Trfase"/>
</dbReference>
<dbReference type="InterPro" id="IPR015421">
    <property type="entry name" value="PyrdxlP-dep_Trfase_major"/>
</dbReference>
<dbReference type="Pfam" id="PF00266">
    <property type="entry name" value="Aminotran_5"/>
    <property type="match status" value="1"/>
</dbReference>
<accession>A0A0H5DQX1</accession>
<gene>
    <name evidence="10" type="primary">iscS</name>
    <name evidence="10" type="ORF">ELAC_1634</name>
</gene>
<keyword evidence="3" id="KW-0808">Transferase</keyword>
<evidence type="ECO:0000313" key="11">
    <source>
        <dbReference type="Proteomes" id="UP000220251"/>
    </source>
</evidence>
<comment type="similarity">
    <text evidence="2">Belongs to the class-V pyridoxal-phosphate-dependent aminotransferase family. NifS/IscS subfamily.</text>
</comment>
<dbReference type="PANTHER" id="PTHR11601">
    <property type="entry name" value="CYSTEINE DESULFURYLASE FAMILY MEMBER"/>
    <property type="match status" value="1"/>
</dbReference>
<dbReference type="GO" id="GO:0051536">
    <property type="term" value="F:iron-sulfur cluster binding"/>
    <property type="evidence" value="ECO:0007669"/>
    <property type="project" value="UniProtKB-KW"/>
</dbReference>
<name>A0A0H5DQX1_9BACT</name>
<organism evidence="10 11">
    <name type="scientific">Estrella lausannensis</name>
    <dbReference type="NCBI Taxonomy" id="483423"/>
    <lineage>
        <taxon>Bacteria</taxon>
        <taxon>Pseudomonadati</taxon>
        <taxon>Chlamydiota</taxon>
        <taxon>Chlamydiia</taxon>
        <taxon>Parachlamydiales</taxon>
        <taxon>Candidatus Criblamydiaceae</taxon>
        <taxon>Estrella</taxon>
    </lineage>
</organism>
<protein>
    <submittedName>
        <fullName evidence="10">Cysteine desulfurase</fullName>
    </submittedName>
</protein>
<keyword evidence="6" id="KW-0408">Iron</keyword>
<dbReference type="InterPro" id="IPR015422">
    <property type="entry name" value="PyrdxlP-dep_Trfase_small"/>
</dbReference>
<dbReference type="InterPro" id="IPR000192">
    <property type="entry name" value="Aminotrans_V_dom"/>
</dbReference>
<dbReference type="EMBL" id="CWGJ01000025">
    <property type="protein sequence ID" value="CRX38962.1"/>
    <property type="molecule type" value="Genomic_DNA"/>
</dbReference>
<dbReference type="AlphaFoldDB" id="A0A0H5DQX1"/>
<keyword evidence="5" id="KW-0663">Pyridoxal phosphate</keyword>
<dbReference type="Proteomes" id="UP000220251">
    <property type="component" value="Unassembled WGS sequence"/>
</dbReference>
<evidence type="ECO:0000256" key="6">
    <source>
        <dbReference type="ARBA" id="ARBA00023004"/>
    </source>
</evidence>
<dbReference type="OrthoDB" id="9808002at2"/>
<dbReference type="InterPro" id="IPR016454">
    <property type="entry name" value="Cysteine_dSase"/>
</dbReference>
<evidence type="ECO:0000256" key="4">
    <source>
        <dbReference type="ARBA" id="ARBA00022723"/>
    </source>
</evidence>
<dbReference type="PANTHER" id="PTHR11601:SF34">
    <property type="entry name" value="CYSTEINE DESULFURASE"/>
    <property type="match status" value="1"/>
</dbReference>
<sequence length="388" mass="41377">MGEGTYLDNSVSAQPSKETIAEMIPWLGERFGALESPHRVGQVGWSVVRESLGAIHALLDADKEDSFVFTSSGEEAINQVMLGMFFTYIQESGRNHIILSSADEVAHLSSMKRMEELGCSYKIVPPGRDGAVSVKALEAAITPRTILMSLGAAHGLTGVVNPVDEIASLCHERAIFFHLDVTHAIGRVPLNLNHPGLSFVTFRGEPLHAPQGTGGLLLKKAVRTAPLILGGGEQSGLRGGAFSLALLSGLGVAAKTLSEAKDYLSTEIARIRVFFEDEVLASIPGSEVLFLDTVRLPHVTTIAFPGVASEVLLYHLNSLDVFASMGGGPFLPLSATLIESGFPPEKALSALSFSFSRYSTEDDAQAAAQALKKSVEKLRGLSRYFTGV</sequence>
<dbReference type="GO" id="GO:0046872">
    <property type="term" value="F:metal ion binding"/>
    <property type="evidence" value="ECO:0007669"/>
    <property type="project" value="UniProtKB-KW"/>
</dbReference>
<evidence type="ECO:0000256" key="7">
    <source>
        <dbReference type="ARBA" id="ARBA00023014"/>
    </source>
</evidence>